<name>A0A1M6WAB6_SELRU</name>
<organism evidence="2 3">
    <name type="scientific">Selenomonas ruminantium</name>
    <dbReference type="NCBI Taxonomy" id="971"/>
    <lineage>
        <taxon>Bacteria</taxon>
        <taxon>Bacillati</taxon>
        <taxon>Bacillota</taxon>
        <taxon>Negativicutes</taxon>
        <taxon>Selenomonadales</taxon>
        <taxon>Selenomonadaceae</taxon>
        <taxon>Selenomonas</taxon>
    </lineage>
</organism>
<dbReference type="EMBL" id="FRBC01000023">
    <property type="protein sequence ID" value="SHK90435.1"/>
    <property type="molecule type" value="Genomic_DNA"/>
</dbReference>
<feature type="transmembrane region" description="Helical" evidence="1">
    <location>
        <begin position="10"/>
        <end position="27"/>
    </location>
</feature>
<keyword evidence="1" id="KW-0472">Membrane</keyword>
<dbReference type="AlphaFoldDB" id="A0A1M6WAB6"/>
<evidence type="ECO:0000313" key="2">
    <source>
        <dbReference type="EMBL" id="SHK90435.1"/>
    </source>
</evidence>
<reference evidence="2 3" key="1">
    <citation type="submission" date="2016-11" db="EMBL/GenBank/DDBJ databases">
        <authorList>
            <person name="Jaros S."/>
            <person name="Januszkiewicz K."/>
            <person name="Wedrychowicz H."/>
        </authorList>
    </citation>
    <scope>NUCLEOTIDE SEQUENCE [LARGE SCALE GENOMIC DNA]</scope>
    <source>
        <strain evidence="2 3">HD4</strain>
    </source>
</reference>
<keyword evidence="1" id="KW-0812">Transmembrane</keyword>
<dbReference type="Proteomes" id="UP000184263">
    <property type="component" value="Unassembled WGS sequence"/>
</dbReference>
<keyword evidence="1" id="KW-1133">Transmembrane helix</keyword>
<evidence type="ECO:0000256" key="1">
    <source>
        <dbReference type="SAM" id="Phobius"/>
    </source>
</evidence>
<gene>
    <name evidence="2" type="ORF">SAMN05216582_12344</name>
</gene>
<protein>
    <submittedName>
        <fullName evidence="2">Uncharacterized protein</fullName>
    </submittedName>
</protein>
<accession>A0A1M6WAB6</accession>
<sequence>MPAYISEEKFILLCFSGFLIPVCWQILQKLKVMAVS</sequence>
<evidence type="ECO:0000313" key="3">
    <source>
        <dbReference type="Proteomes" id="UP000184263"/>
    </source>
</evidence>
<proteinExistence type="predicted"/>